<dbReference type="CDD" id="cd04878">
    <property type="entry name" value="ACT_AHAS"/>
    <property type="match status" value="1"/>
</dbReference>
<dbReference type="GO" id="GO:0042645">
    <property type="term" value="C:mitochondrial nucleoid"/>
    <property type="evidence" value="ECO:0007669"/>
    <property type="project" value="TreeGrafter"/>
</dbReference>
<evidence type="ECO:0000256" key="1">
    <source>
        <dbReference type="ARBA" id="ARBA00004974"/>
    </source>
</evidence>
<dbReference type="PANTHER" id="PTHR31242">
    <property type="entry name" value="ACETOLACTATE SYNTHASE SMALL SUBUNIT, MITOCHONDRIAL"/>
    <property type="match status" value="1"/>
</dbReference>
<comment type="similarity">
    <text evidence="3">Belongs to the acetolactate synthase small subunit family.</text>
</comment>
<dbReference type="Pfam" id="PF22629">
    <property type="entry name" value="ACT_AHAS_ss"/>
    <property type="match status" value="1"/>
</dbReference>
<evidence type="ECO:0000313" key="7">
    <source>
        <dbReference type="EMBL" id="KAJ3254865.1"/>
    </source>
</evidence>
<keyword evidence="8" id="KW-1185">Reference proteome</keyword>
<dbReference type="Pfam" id="PF10369">
    <property type="entry name" value="ALS_ss_C"/>
    <property type="match status" value="1"/>
</dbReference>
<dbReference type="AlphaFoldDB" id="A0AAD5Y4D7"/>
<dbReference type="InterPro" id="IPR039557">
    <property type="entry name" value="AHAS_ACT"/>
</dbReference>
<gene>
    <name evidence="7" type="ORF">HK103_006760</name>
</gene>
<dbReference type="GO" id="GO:1990610">
    <property type="term" value="F:acetolactate synthase regulator activity"/>
    <property type="evidence" value="ECO:0007669"/>
    <property type="project" value="InterPro"/>
</dbReference>
<dbReference type="NCBIfam" id="TIGR00119">
    <property type="entry name" value="acolac_sm"/>
    <property type="match status" value="1"/>
</dbReference>
<dbReference type="InterPro" id="IPR027271">
    <property type="entry name" value="Acetolactate_synth/TF_NikR_C"/>
</dbReference>
<dbReference type="GO" id="GO:0009082">
    <property type="term" value="P:branched-chain amino acid biosynthetic process"/>
    <property type="evidence" value="ECO:0007669"/>
    <property type="project" value="UniProtKB-KW"/>
</dbReference>
<dbReference type="InterPro" id="IPR002912">
    <property type="entry name" value="ACT_dom"/>
</dbReference>
<accession>A0AAD5Y4D7</accession>
<dbReference type="Gene3D" id="3.30.70.260">
    <property type="match status" value="1"/>
</dbReference>
<dbReference type="InterPro" id="IPR054480">
    <property type="entry name" value="AHAS_small-like_ACT"/>
</dbReference>
<dbReference type="Proteomes" id="UP001210925">
    <property type="component" value="Unassembled WGS sequence"/>
</dbReference>
<dbReference type="GO" id="GO:0005948">
    <property type="term" value="C:acetolactate synthase complex"/>
    <property type="evidence" value="ECO:0007669"/>
    <property type="project" value="TreeGrafter"/>
</dbReference>
<sequence>MLNLVPAIRNGIRSFSGSAIRLQPIVRRRKPKLPYIATNITPQTAQEAVDNILYNGPPKDTTPSTRHTLNCLVANEPGVLSRVSGILAGRGINIESLVVARTEVSDLSRMTIVINGQDERIDQARKQLEDIVPVWAVLDYTNIRSVQREMILIKVATVPHEFETEDSIQTDEHHHPNGFSSLLNASLQRQAITELAKLFNAIVVDVSLDSVVLELTAKPSRIDAFVELLKPYGVLEAARSGTMAMPRSHIEGIQDNIVEEEAAVVDATLLPPG</sequence>
<evidence type="ECO:0000256" key="4">
    <source>
        <dbReference type="ARBA" id="ARBA00022605"/>
    </source>
</evidence>
<organism evidence="7 8">
    <name type="scientific">Boothiomyces macroporosus</name>
    <dbReference type="NCBI Taxonomy" id="261099"/>
    <lineage>
        <taxon>Eukaryota</taxon>
        <taxon>Fungi</taxon>
        <taxon>Fungi incertae sedis</taxon>
        <taxon>Chytridiomycota</taxon>
        <taxon>Chytridiomycota incertae sedis</taxon>
        <taxon>Chytridiomycetes</taxon>
        <taxon>Rhizophydiales</taxon>
        <taxon>Terramycetaceae</taxon>
        <taxon>Boothiomyces</taxon>
    </lineage>
</organism>
<comment type="pathway">
    <text evidence="2">Amino-acid biosynthesis; L-valine biosynthesis; L-valine from pyruvate: step 1/4.</text>
</comment>
<dbReference type="InterPro" id="IPR004789">
    <property type="entry name" value="Acetalactate_synth_ssu"/>
</dbReference>
<keyword evidence="5" id="KW-0100">Branched-chain amino acid biosynthesis</keyword>
<feature type="domain" description="ACT" evidence="6">
    <location>
        <begin position="68"/>
        <end position="145"/>
    </location>
</feature>
<dbReference type="InterPro" id="IPR053050">
    <property type="entry name" value="ALS_regulatory_subunit"/>
</dbReference>
<protein>
    <recommendedName>
        <fullName evidence="6">ACT domain-containing protein</fullName>
    </recommendedName>
</protein>
<keyword evidence="4" id="KW-0028">Amino-acid biosynthesis</keyword>
<evidence type="ECO:0000256" key="3">
    <source>
        <dbReference type="ARBA" id="ARBA00006341"/>
    </source>
</evidence>
<comment type="pathway">
    <text evidence="1">Amino-acid biosynthesis; L-isoleucine biosynthesis; L-isoleucine from 2-oxobutanoate: step 1/4.</text>
</comment>
<dbReference type="PANTHER" id="PTHR31242:SF2">
    <property type="entry name" value="ACETOLACTATE SYNTHASE SMALL SUBUNIT, MITOCHONDRIAL"/>
    <property type="match status" value="1"/>
</dbReference>
<name>A0AAD5Y4D7_9FUNG</name>
<evidence type="ECO:0000256" key="2">
    <source>
        <dbReference type="ARBA" id="ARBA00005025"/>
    </source>
</evidence>
<dbReference type="SUPFAM" id="SSF55021">
    <property type="entry name" value="ACT-like"/>
    <property type="match status" value="2"/>
</dbReference>
<dbReference type="FunFam" id="3.30.70.260:FF:000001">
    <property type="entry name" value="Acetolactate synthase, small subunit"/>
    <property type="match status" value="1"/>
</dbReference>
<dbReference type="GO" id="GO:0008652">
    <property type="term" value="P:amino acid biosynthetic process"/>
    <property type="evidence" value="ECO:0007669"/>
    <property type="project" value="UniProtKB-KW"/>
</dbReference>
<dbReference type="InterPro" id="IPR045865">
    <property type="entry name" value="ACT-like_dom_sf"/>
</dbReference>
<comment type="caution">
    <text evidence="7">The sequence shown here is derived from an EMBL/GenBank/DDBJ whole genome shotgun (WGS) entry which is preliminary data.</text>
</comment>
<evidence type="ECO:0000259" key="6">
    <source>
        <dbReference type="PROSITE" id="PS51671"/>
    </source>
</evidence>
<reference evidence="7" key="1">
    <citation type="submission" date="2020-05" db="EMBL/GenBank/DDBJ databases">
        <title>Phylogenomic resolution of chytrid fungi.</title>
        <authorList>
            <person name="Stajich J.E."/>
            <person name="Amses K."/>
            <person name="Simmons R."/>
            <person name="Seto K."/>
            <person name="Myers J."/>
            <person name="Bonds A."/>
            <person name="Quandt C.A."/>
            <person name="Barry K."/>
            <person name="Liu P."/>
            <person name="Grigoriev I."/>
            <person name="Longcore J.E."/>
            <person name="James T.Y."/>
        </authorList>
    </citation>
    <scope>NUCLEOTIDE SEQUENCE</scope>
    <source>
        <strain evidence="7">PLAUS21</strain>
    </source>
</reference>
<proteinExistence type="inferred from homology"/>
<dbReference type="Gene3D" id="3.30.70.1150">
    <property type="entry name" value="ACT-like. Chain A, domain 2"/>
    <property type="match status" value="1"/>
</dbReference>
<dbReference type="EMBL" id="JADGKB010000076">
    <property type="protein sequence ID" value="KAJ3254865.1"/>
    <property type="molecule type" value="Genomic_DNA"/>
</dbReference>
<evidence type="ECO:0000313" key="8">
    <source>
        <dbReference type="Proteomes" id="UP001210925"/>
    </source>
</evidence>
<evidence type="ECO:0000256" key="5">
    <source>
        <dbReference type="ARBA" id="ARBA00023304"/>
    </source>
</evidence>
<dbReference type="InterPro" id="IPR019455">
    <property type="entry name" value="Acetolactate_synth_ssu_C"/>
</dbReference>
<dbReference type="PROSITE" id="PS51671">
    <property type="entry name" value="ACT"/>
    <property type="match status" value="1"/>
</dbReference>